<evidence type="ECO:0000313" key="6">
    <source>
        <dbReference type="Proteomes" id="UP001500618"/>
    </source>
</evidence>
<dbReference type="EMBL" id="BAAANY010000017">
    <property type="protein sequence ID" value="GAA1690321.1"/>
    <property type="molecule type" value="Genomic_DNA"/>
</dbReference>
<feature type="domain" description="FAD-binding" evidence="4">
    <location>
        <begin position="3"/>
        <end position="346"/>
    </location>
</feature>
<evidence type="ECO:0000259" key="4">
    <source>
        <dbReference type="Pfam" id="PF01494"/>
    </source>
</evidence>
<sequence length="482" mass="51742">MPDTDVIVVGAGPTGLMLARELRLAGVRVEVLEQLAARAIQSKAGGLHSRTTEVFRLRGLMDQMQARAQDRAPVGGHFAGLATPLDFAALDTHSPYIVATLQLDVEDILETELAGFGTTVRRGHELGSVDQDDTGVRAQVAGPDGTYELTAKFLVGCDGARSAVRKMLGIPFTGLAGKASMVLSDIRLEGVTLPSRRGHFSDHITRRGDHVAILSPLPGGLYRLMFGGDAQLDKDRTAPVTEEEIQEVLDGAYGPGVRLLEVRAASRFSDASRQAERYREGRVLIAGDAAHIHLPTGGQGLNLGIQDAFNLGWKLAATVRGDAPDGLLDTYHVERHQVGARVLQNTRAQGALMAASEPVTIALRDLITEWLAVPELNKKVAAMISGLDIHYQLGDANPLVGTRMPDLELETADGTRWFSDLTHDGRGVLVDFTGTLEPPGSERVRHVVAKPHEGLDAPAVLVRPDGYIASLSDSPDLTRWFG</sequence>
<dbReference type="Pfam" id="PF01494">
    <property type="entry name" value="FAD_binding_3"/>
    <property type="match status" value="1"/>
</dbReference>
<dbReference type="PANTHER" id="PTHR43004">
    <property type="entry name" value="TRK SYSTEM POTASSIUM UPTAKE PROTEIN"/>
    <property type="match status" value="1"/>
</dbReference>
<proteinExistence type="predicted"/>
<dbReference type="GO" id="GO:0004497">
    <property type="term" value="F:monooxygenase activity"/>
    <property type="evidence" value="ECO:0007669"/>
    <property type="project" value="UniProtKB-KW"/>
</dbReference>
<dbReference type="RefSeq" id="WP_344312318.1">
    <property type="nucleotide sequence ID" value="NZ_BAAANY010000017.1"/>
</dbReference>
<reference evidence="5 6" key="1">
    <citation type="journal article" date="2019" name="Int. J. Syst. Evol. Microbiol.">
        <title>The Global Catalogue of Microorganisms (GCM) 10K type strain sequencing project: providing services to taxonomists for standard genome sequencing and annotation.</title>
        <authorList>
            <consortium name="The Broad Institute Genomics Platform"/>
            <consortium name="The Broad Institute Genome Sequencing Center for Infectious Disease"/>
            <person name="Wu L."/>
            <person name="Ma J."/>
        </authorList>
    </citation>
    <scope>NUCLEOTIDE SEQUENCE [LARGE SCALE GENOMIC DNA]</scope>
    <source>
        <strain evidence="5 6">JCM 14718</strain>
    </source>
</reference>
<dbReference type="InterPro" id="IPR036188">
    <property type="entry name" value="FAD/NAD-bd_sf"/>
</dbReference>
<dbReference type="InterPro" id="IPR002938">
    <property type="entry name" value="FAD-bd"/>
</dbReference>
<dbReference type="Gene3D" id="3.30.70.2450">
    <property type="match status" value="1"/>
</dbReference>
<keyword evidence="5" id="KW-0560">Oxidoreductase</keyword>
<keyword evidence="6" id="KW-1185">Reference proteome</keyword>
<protein>
    <submittedName>
        <fullName evidence="5">FAD-dependent monooxygenase</fullName>
    </submittedName>
</protein>
<comment type="cofactor">
    <cofactor evidence="1">
        <name>FAD</name>
        <dbReference type="ChEBI" id="CHEBI:57692"/>
    </cofactor>
</comment>
<keyword evidence="2" id="KW-0285">Flavoprotein</keyword>
<dbReference type="Gene3D" id="3.40.30.120">
    <property type="match status" value="1"/>
</dbReference>
<evidence type="ECO:0000313" key="5">
    <source>
        <dbReference type="EMBL" id="GAA1690321.1"/>
    </source>
</evidence>
<keyword evidence="5" id="KW-0503">Monooxygenase</keyword>
<dbReference type="Gene3D" id="3.50.50.60">
    <property type="entry name" value="FAD/NAD(P)-binding domain"/>
    <property type="match status" value="1"/>
</dbReference>
<evidence type="ECO:0000256" key="3">
    <source>
        <dbReference type="ARBA" id="ARBA00022827"/>
    </source>
</evidence>
<evidence type="ECO:0000256" key="2">
    <source>
        <dbReference type="ARBA" id="ARBA00022630"/>
    </source>
</evidence>
<accession>A0ABN2HMI8</accession>
<dbReference type="PRINTS" id="PR00420">
    <property type="entry name" value="RNGMNOXGNASE"/>
</dbReference>
<evidence type="ECO:0000256" key="1">
    <source>
        <dbReference type="ARBA" id="ARBA00001974"/>
    </source>
</evidence>
<dbReference type="InterPro" id="IPR050641">
    <property type="entry name" value="RIFMO-like"/>
</dbReference>
<organism evidence="5 6">
    <name type="scientific">Fodinicola feengrottensis</name>
    <dbReference type="NCBI Taxonomy" id="435914"/>
    <lineage>
        <taxon>Bacteria</taxon>
        <taxon>Bacillati</taxon>
        <taxon>Actinomycetota</taxon>
        <taxon>Actinomycetes</taxon>
        <taxon>Mycobacteriales</taxon>
        <taxon>Fodinicola</taxon>
    </lineage>
</organism>
<dbReference type="Pfam" id="PF21274">
    <property type="entry name" value="Rng_hyd_C"/>
    <property type="match status" value="1"/>
</dbReference>
<comment type="caution">
    <text evidence="5">The sequence shown here is derived from an EMBL/GenBank/DDBJ whole genome shotgun (WGS) entry which is preliminary data.</text>
</comment>
<keyword evidence="3" id="KW-0274">FAD</keyword>
<dbReference type="SUPFAM" id="SSF51905">
    <property type="entry name" value="FAD/NAD(P)-binding domain"/>
    <property type="match status" value="1"/>
</dbReference>
<dbReference type="PANTHER" id="PTHR43004:SF19">
    <property type="entry name" value="BINDING MONOOXYGENASE, PUTATIVE (JCVI)-RELATED"/>
    <property type="match status" value="1"/>
</dbReference>
<gene>
    <name evidence="5" type="ORF">GCM10009765_44720</name>
</gene>
<name>A0ABN2HMI8_9ACTN</name>
<dbReference type="Proteomes" id="UP001500618">
    <property type="component" value="Unassembled WGS sequence"/>
</dbReference>